<feature type="domain" description="Peptidase M24" evidence="1">
    <location>
        <begin position="160"/>
        <end position="367"/>
    </location>
</feature>
<protein>
    <submittedName>
        <fullName evidence="3">Xaa-Pro dipeptidase</fullName>
    </submittedName>
</protein>
<dbReference type="InterPro" id="IPR000587">
    <property type="entry name" value="Creatinase_N"/>
</dbReference>
<evidence type="ECO:0000313" key="4">
    <source>
        <dbReference type="Proteomes" id="UP000229498"/>
    </source>
</evidence>
<gene>
    <name evidence="3" type="ORF">CVT23_09490</name>
</gene>
<dbReference type="SUPFAM" id="SSF53092">
    <property type="entry name" value="Creatinase/prolidase N-terminal domain"/>
    <property type="match status" value="1"/>
</dbReference>
<evidence type="ECO:0000313" key="3">
    <source>
        <dbReference type="EMBL" id="PJK29988.1"/>
    </source>
</evidence>
<dbReference type="OrthoDB" id="8286321at2"/>
<dbReference type="PANTHER" id="PTHR46112:SF2">
    <property type="entry name" value="XAA-PRO AMINOPEPTIDASE P-RELATED"/>
    <property type="match status" value="1"/>
</dbReference>
<dbReference type="Pfam" id="PF01321">
    <property type="entry name" value="Creatinase_N"/>
    <property type="match status" value="1"/>
</dbReference>
<dbReference type="Gene3D" id="3.40.350.10">
    <property type="entry name" value="Creatinase/prolidase N-terminal domain"/>
    <property type="match status" value="1"/>
</dbReference>
<dbReference type="PANTHER" id="PTHR46112">
    <property type="entry name" value="AMINOPEPTIDASE"/>
    <property type="match status" value="1"/>
</dbReference>
<dbReference type="Pfam" id="PF00557">
    <property type="entry name" value="Peptidase_M24"/>
    <property type="match status" value="1"/>
</dbReference>
<evidence type="ECO:0000259" key="2">
    <source>
        <dbReference type="Pfam" id="PF01321"/>
    </source>
</evidence>
<sequence length="383" mass="42917">MALHFSREEFGQRLAATCAAMRAERLDAMLIFRQESMYWLTGYDTFGYVYFQCLVLTADERMVLMTRSADLRQAQLTSIVGDIRIWEDREGANPADDLREIMAELDLDGARVGVELEAYGLTGRSLRMLDRAMEGFCAMTDASFLISRLRLVKSPAEIEYVERAAELADDAFDAALETARPGAFEGDILAAMQGAVFRGGGDYSGNEFVIGSGDHALLCRYQVGRRRLDAEDQLTLEWAGVYRRYHAALMRTFTVGRTTGRHRDLHAASMEALQACEARLRPGSTMGDVFRAHSDVFDRRGLRAHRLNACGYALGTTFAPNWMDWPMFYRDNPVEIRPGMVFFVHMILADSDSGTAMTLARTSLVTETGSRPLSRHPLDLVQV</sequence>
<feature type="domain" description="Creatinase N-terminal" evidence="2">
    <location>
        <begin position="13"/>
        <end position="152"/>
    </location>
</feature>
<dbReference type="InterPro" id="IPR050659">
    <property type="entry name" value="Peptidase_M24B"/>
</dbReference>
<keyword evidence="4" id="KW-1185">Reference proteome</keyword>
<comment type="caution">
    <text evidence="3">The sequence shown here is derived from an EMBL/GenBank/DDBJ whole genome shotgun (WGS) entry which is preliminary data.</text>
</comment>
<accession>A0A2M9G2Q7</accession>
<dbReference type="InterPro" id="IPR000994">
    <property type="entry name" value="Pept_M24"/>
</dbReference>
<dbReference type="CDD" id="cd01066">
    <property type="entry name" value="APP_MetAP"/>
    <property type="match status" value="1"/>
</dbReference>
<dbReference type="Proteomes" id="UP000229498">
    <property type="component" value="Unassembled WGS sequence"/>
</dbReference>
<dbReference type="Gene3D" id="3.90.230.10">
    <property type="entry name" value="Creatinase/methionine aminopeptidase superfamily"/>
    <property type="match status" value="1"/>
</dbReference>
<organism evidence="3 4">
    <name type="scientific">Minwuia thermotolerans</name>
    <dbReference type="NCBI Taxonomy" id="2056226"/>
    <lineage>
        <taxon>Bacteria</taxon>
        <taxon>Pseudomonadati</taxon>
        <taxon>Pseudomonadota</taxon>
        <taxon>Alphaproteobacteria</taxon>
        <taxon>Minwuiales</taxon>
        <taxon>Minwuiaceae</taxon>
        <taxon>Minwuia</taxon>
    </lineage>
</organism>
<dbReference type="EMBL" id="PHIG01000031">
    <property type="protein sequence ID" value="PJK29988.1"/>
    <property type="molecule type" value="Genomic_DNA"/>
</dbReference>
<name>A0A2M9G2Q7_9PROT</name>
<dbReference type="AlphaFoldDB" id="A0A2M9G2Q7"/>
<proteinExistence type="predicted"/>
<evidence type="ECO:0000259" key="1">
    <source>
        <dbReference type="Pfam" id="PF00557"/>
    </source>
</evidence>
<dbReference type="InterPro" id="IPR029149">
    <property type="entry name" value="Creatin/AminoP/Spt16_N"/>
</dbReference>
<dbReference type="RefSeq" id="WP_109793262.1">
    <property type="nucleotide sequence ID" value="NZ_PHIG01000031.1"/>
</dbReference>
<dbReference type="InterPro" id="IPR036005">
    <property type="entry name" value="Creatinase/aminopeptidase-like"/>
</dbReference>
<dbReference type="SUPFAM" id="SSF55920">
    <property type="entry name" value="Creatinase/aminopeptidase"/>
    <property type="match status" value="1"/>
</dbReference>
<reference evidence="3 4" key="1">
    <citation type="submission" date="2017-11" db="EMBL/GenBank/DDBJ databases">
        <title>Draft genome sequence of Rhizobiales bacterium SY3-13.</title>
        <authorList>
            <person name="Sun C."/>
        </authorList>
    </citation>
    <scope>NUCLEOTIDE SEQUENCE [LARGE SCALE GENOMIC DNA]</scope>
    <source>
        <strain evidence="3 4">SY3-13</strain>
    </source>
</reference>